<dbReference type="RefSeq" id="WP_062483620.1">
    <property type="nucleotide sequence ID" value="NZ_CP013650.1"/>
</dbReference>
<dbReference type="AlphaFoldDB" id="A0A0U3AMW5"/>
<evidence type="ECO:0000313" key="3">
    <source>
        <dbReference type="Proteomes" id="UP000068447"/>
    </source>
</evidence>
<dbReference type="PROSITE" id="PS51257">
    <property type="entry name" value="PROKAR_LIPOPROTEIN"/>
    <property type="match status" value="1"/>
</dbReference>
<dbReference type="STRING" id="1526571.AT746_18990"/>
<name>A0A0U3AMW5_9ALTE</name>
<sequence length="147" mass="16971">MKNLFRKTSQLLLLLSVAACSSLPQVITPVSPPDELYLRGVFNWWEAEESFRLYKLSDRLYTAETELIADGQPYDFRIADADWSKGANCGYQDKEADEVIRLNRSVNADCSSINNNFKFTPRETGIYQFFIDFNDVQSPTVKIRRKK</sequence>
<dbReference type="OrthoDB" id="6196650at2"/>
<feature type="chain" id="PRO_5006836050" description="Pullulanase" evidence="1">
    <location>
        <begin position="22"/>
        <end position="147"/>
    </location>
</feature>
<reference evidence="2 3" key="1">
    <citation type="submission" date="2015-12" db="EMBL/GenBank/DDBJ databases">
        <title>Complete genome of Lacimicrobium alkaliphilum KCTC 32984.</title>
        <authorList>
            <person name="Kim S.-G."/>
            <person name="Lee Y.-J."/>
        </authorList>
    </citation>
    <scope>NUCLEOTIDE SEQUENCE [LARGE SCALE GENOMIC DNA]</scope>
    <source>
        <strain evidence="2 3">YelD216</strain>
    </source>
</reference>
<keyword evidence="1" id="KW-0732">Signal</keyword>
<dbReference type="Gene3D" id="2.60.40.3620">
    <property type="match status" value="1"/>
</dbReference>
<gene>
    <name evidence="2" type="ORF">AT746_18990</name>
</gene>
<proteinExistence type="predicted"/>
<dbReference type="Proteomes" id="UP000068447">
    <property type="component" value="Chromosome"/>
</dbReference>
<evidence type="ECO:0000256" key="1">
    <source>
        <dbReference type="SAM" id="SignalP"/>
    </source>
</evidence>
<accession>A0A0U3AMW5</accession>
<evidence type="ECO:0000313" key="2">
    <source>
        <dbReference type="EMBL" id="ALT00146.1"/>
    </source>
</evidence>
<evidence type="ECO:0008006" key="4">
    <source>
        <dbReference type="Google" id="ProtNLM"/>
    </source>
</evidence>
<organism evidence="2 3">
    <name type="scientific">Lacimicrobium alkaliphilum</name>
    <dbReference type="NCBI Taxonomy" id="1526571"/>
    <lineage>
        <taxon>Bacteria</taxon>
        <taxon>Pseudomonadati</taxon>
        <taxon>Pseudomonadota</taxon>
        <taxon>Gammaproteobacteria</taxon>
        <taxon>Alteromonadales</taxon>
        <taxon>Alteromonadaceae</taxon>
        <taxon>Lacimicrobium</taxon>
    </lineage>
</organism>
<dbReference type="KEGG" id="lal:AT746_18990"/>
<feature type="signal peptide" evidence="1">
    <location>
        <begin position="1"/>
        <end position="21"/>
    </location>
</feature>
<keyword evidence="3" id="KW-1185">Reference proteome</keyword>
<dbReference type="EMBL" id="CP013650">
    <property type="protein sequence ID" value="ALT00146.1"/>
    <property type="molecule type" value="Genomic_DNA"/>
</dbReference>
<protein>
    <recommendedName>
        <fullName evidence="4">Pullulanase</fullName>
    </recommendedName>
</protein>